<organism evidence="2 3">
    <name type="scientific">Westerdykella ornata</name>
    <dbReference type="NCBI Taxonomy" id="318751"/>
    <lineage>
        <taxon>Eukaryota</taxon>
        <taxon>Fungi</taxon>
        <taxon>Dikarya</taxon>
        <taxon>Ascomycota</taxon>
        <taxon>Pezizomycotina</taxon>
        <taxon>Dothideomycetes</taxon>
        <taxon>Pleosporomycetidae</taxon>
        <taxon>Pleosporales</taxon>
        <taxon>Sporormiaceae</taxon>
        <taxon>Westerdykella</taxon>
    </lineage>
</organism>
<dbReference type="RefSeq" id="XP_033655641.1">
    <property type="nucleotide sequence ID" value="XM_033794089.1"/>
</dbReference>
<evidence type="ECO:0000256" key="1">
    <source>
        <dbReference type="SAM" id="MobiDB-lite"/>
    </source>
</evidence>
<feature type="compositionally biased region" description="Low complexity" evidence="1">
    <location>
        <begin position="55"/>
        <end position="72"/>
    </location>
</feature>
<dbReference type="InterPro" id="IPR046591">
    <property type="entry name" value="DUF6649"/>
</dbReference>
<dbReference type="OrthoDB" id="5345504at2759"/>
<keyword evidence="3" id="KW-1185">Reference proteome</keyword>
<dbReference type="GeneID" id="54547264"/>
<gene>
    <name evidence="2" type="ORF">EI97DRAFT_244878</name>
</gene>
<dbReference type="Proteomes" id="UP000800097">
    <property type="component" value="Unassembled WGS sequence"/>
</dbReference>
<feature type="compositionally biased region" description="Acidic residues" evidence="1">
    <location>
        <begin position="230"/>
        <end position="251"/>
    </location>
</feature>
<feature type="region of interest" description="Disordered" evidence="1">
    <location>
        <begin position="1"/>
        <end position="109"/>
    </location>
</feature>
<accession>A0A6A6JNL1</accession>
<protein>
    <submittedName>
        <fullName evidence="2">Uncharacterized protein</fullName>
    </submittedName>
</protein>
<reference evidence="2" key="1">
    <citation type="journal article" date="2020" name="Stud. Mycol.">
        <title>101 Dothideomycetes genomes: a test case for predicting lifestyles and emergence of pathogens.</title>
        <authorList>
            <person name="Haridas S."/>
            <person name="Albert R."/>
            <person name="Binder M."/>
            <person name="Bloem J."/>
            <person name="Labutti K."/>
            <person name="Salamov A."/>
            <person name="Andreopoulos B."/>
            <person name="Baker S."/>
            <person name="Barry K."/>
            <person name="Bills G."/>
            <person name="Bluhm B."/>
            <person name="Cannon C."/>
            <person name="Castanera R."/>
            <person name="Culley D."/>
            <person name="Daum C."/>
            <person name="Ezra D."/>
            <person name="Gonzalez J."/>
            <person name="Henrissat B."/>
            <person name="Kuo A."/>
            <person name="Liang C."/>
            <person name="Lipzen A."/>
            <person name="Lutzoni F."/>
            <person name="Magnuson J."/>
            <person name="Mondo S."/>
            <person name="Nolan M."/>
            <person name="Ohm R."/>
            <person name="Pangilinan J."/>
            <person name="Park H.-J."/>
            <person name="Ramirez L."/>
            <person name="Alfaro M."/>
            <person name="Sun H."/>
            <person name="Tritt A."/>
            <person name="Yoshinaga Y."/>
            <person name="Zwiers L.-H."/>
            <person name="Turgeon B."/>
            <person name="Goodwin S."/>
            <person name="Spatafora J."/>
            <person name="Crous P."/>
            <person name="Grigoriev I."/>
        </authorList>
    </citation>
    <scope>NUCLEOTIDE SEQUENCE</scope>
    <source>
        <strain evidence="2">CBS 379.55</strain>
    </source>
</reference>
<evidence type="ECO:0000313" key="3">
    <source>
        <dbReference type="Proteomes" id="UP000800097"/>
    </source>
</evidence>
<name>A0A6A6JNL1_WESOR</name>
<evidence type="ECO:0000313" key="2">
    <source>
        <dbReference type="EMBL" id="KAF2278102.1"/>
    </source>
</evidence>
<dbReference type="EMBL" id="ML986488">
    <property type="protein sequence ID" value="KAF2278102.1"/>
    <property type="molecule type" value="Genomic_DNA"/>
</dbReference>
<dbReference type="AlphaFoldDB" id="A0A6A6JNL1"/>
<sequence length="251" mass="27251">MAATAPPRSSPLYRAGRKRPADASLESEQRLSKRLDLLHLDSNGNSTRLYIPVDPSSSSSISTNPSSKSPISPTSPPISPISPTPLSSSSSHKQKRRPPPPPAEDTMLVEDTPHRVYIWSLADELADLSSDEESPIFLPDIEKHISKIPKYILQPPELKPTKDNQLVLYSVPSSLTVPEEQDKVRKAILEARQRVRERQASPLGEPAAVVGAGNGLGNGIASALTPSEVEKEEDEMAVEEEDDPDAMEIDG</sequence>
<proteinExistence type="predicted"/>
<feature type="region of interest" description="Disordered" evidence="1">
    <location>
        <begin position="196"/>
        <end position="251"/>
    </location>
</feature>
<feature type="compositionally biased region" description="Basic and acidic residues" evidence="1">
    <location>
        <begin position="27"/>
        <end position="39"/>
    </location>
</feature>
<dbReference type="Pfam" id="PF20354">
    <property type="entry name" value="DUF6649"/>
    <property type="match status" value="1"/>
</dbReference>
<feature type="compositionally biased region" description="Pro residues" evidence="1">
    <location>
        <begin position="73"/>
        <end position="83"/>
    </location>
</feature>